<comment type="caution">
    <text evidence="1">The sequence shown here is derived from an EMBL/GenBank/DDBJ whole genome shotgun (WGS) entry which is preliminary data.</text>
</comment>
<organism evidence="1 2">
    <name type="scientific">Staphylococcus aureus</name>
    <dbReference type="NCBI Taxonomy" id="1280"/>
    <lineage>
        <taxon>Bacteria</taxon>
        <taxon>Bacillati</taxon>
        <taxon>Bacillota</taxon>
        <taxon>Bacilli</taxon>
        <taxon>Bacillales</taxon>
        <taxon>Staphylococcaceae</taxon>
        <taxon>Staphylococcus</taxon>
    </lineage>
</organism>
<dbReference type="Proteomes" id="UP000032274">
    <property type="component" value="Unassembled WGS sequence"/>
</dbReference>
<dbReference type="EMBL" id="JXIG01000260">
    <property type="protein sequence ID" value="KIU01522.1"/>
    <property type="molecule type" value="Genomic_DNA"/>
</dbReference>
<accession>A0AA40JQG1</accession>
<gene>
    <name evidence="1" type="ORF">QU38_01190</name>
</gene>
<dbReference type="AlphaFoldDB" id="A0AA40JQG1"/>
<name>A0AA40JQG1_STAAU</name>
<reference evidence="1 2" key="1">
    <citation type="submission" date="2015-01" db="EMBL/GenBank/DDBJ databases">
        <title>Characterization of Swiss Staphylococcus aureus strains involved in food poisoning.</title>
        <authorList>
            <person name="Crovadore J."/>
            <person name="Chablais R."/>
            <person name="Tonacini J."/>
            <person name="Schnyder B."/>
            <person name="Lefort F."/>
        </authorList>
    </citation>
    <scope>NUCLEOTIDE SEQUENCE [LARGE SCALE GENOMIC DNA]</scope>
    <source>
        <strain evidence="1 2">SA-120</strain>
    </source>
</reference>
<feature type="non-terminal residue" evidence="1">
    <location>
        <position position="140"/>
    </location>
</feature>
<feature type="non-terminal residue" evidence="1">
    <location>
        <position position="1"/>
    </location>
</feature>
<protein>
    <submittedName>
        <fullName evidence="1">Uncharacterized protein</fullName>
    </submittedName>
</protein>
<evidence type="ECO:0000313" key="2">
    <source>
        <dbReference type="Proteomes" id="UP000032274"/>
    </source>
</evidence>
<sequence>LELSVARAGWLGAEPVIMADKLAMAGWRDWPADQQRTVLGFFHAAFMVSRARHPEEDEQANLWLAALITLGEPLAPLFEAWCTEASPNAALQLALFIQREGRQLHRHGEVRGPFWNGVDVIERRALAQLLRSGETRALLE</sequence>
<proteinExistence type="predicted"/>
<evidence type="ECO:0000313" key="1">
    <source>
        <dbReference type="EMBL" id="KIU01522.1"/>
    </source>
</evidence>